<proteinExistence type="predicted"/>
<dbReference type="HOGENOM" id="CLU_630363_0_0_1"/>
<protein>
    <recommendedName>
        <fullName evidence="3">Transcription factor domain-containing protein</fullName>
    </recommendedName>
</protein>
<dbReference type="CDD" id="cd12148">
    <property type="entry name" value="fungal_TF_MHR"/>
    <property type="match status" value="1"/>
</dbReference>
<name>K1VJV0_TRIAC</name>
<dbReference type="Proteomes" id="UP000006757">
    <property type="component" value="Unassembled WGS sequence"/>
</dbReference>
<accession>K1VJV0</accession>
<keyword evidence="2" id="KW-1185">Reference proteome</keyword>
<comment type="caution">
    <text evidence="1">The sequence shown here is derived from an EMBL/GenBank/DDBJ whole genome shotgun (WGS) entry which is preliminary data.</text>
</comment>
<gene>
    <name evidence="1" type="ORF">A1Q2_01314</name>
</gene>
<dbReference type="STRING" id="1220162.K1VJV0"/>
<organism evidence="1 2">
    <name type="scientific">Trichosporon asahii var. asahii (strain CBS 8904)</name>
    <name type="common">Yeast</name>
    <dbReference type="NCBI Taxonomy" id="1220162"/>
    <lineage>
        <taxon>Eukaryota</taxon>
        <taxon>Fungi</taxon>
        <taxon>Dikarya</taxon>
        <taxon>Basidiomycota</taxon>
        <taxon>Agaricomycotina</taxon>
        <taxon>Tremellomycetes</taxon>
        <taxon>Trichosporonales</taxon>
        <taxon>Trichosporonaceae</taxon>
        <taxon>Trichosporon</taxon>
    </lineage>
</organism>
<dbReference type="AlphaFoldDB" id="K1VJV0"/>
<dbReference type="EMBL" id="AMBO01000225">
    <property type="protein sequence ID" value="EKD04430.1"/>
    <property type="molecule type" value="Genomic_DNA"/>
</dbReference>
<evidence type="ECO:0008006" key="3">
    <source>
        <dbReference type="Google" id="ProtNLM"/>
    </source>
</evidence>
<evidence type="ECO:0000313" key="2">
    <source>
        <dbReference type="Proteomes" id="UP000006757"/>
    </source>
</evidence>
<reference evidence="1 2" key="1">
    <citation type="journal article" date="2012" name="Eukaryot. Cell">
        <title>Genome sequence of the Trichosporon asahii environmental strain CBS 8904.</title>
        <authorList>
            <person name="Yang R.Y."/>
            <person name="Li H.T."/>
            <person name="Zhu H."/>
            <person name="Zhou G.P."/>
            <person name="Wang M."/>
            <person name="Wang L."/>
        </authorList>
    </citation>
    <scope>NUCLEOTIDE SEQUENCE [LARGE SCALE GENOMIC DNA]</scope>
    <source>
        <strain evidence="1 2">CBS 8904</strain>
    </source>
</reference>
<evidence type="ECO:0000313" key="1">
    <source>
        <dbReference type="EMBL" id="EKD04430.1"/>
    </source>
</evidence>
<sequence length="451" mass="50551">MFRLVMAQVFKRRMEYLVTYFPRCEEQHVPLLCMLCSSMIIGYSYHDKKETLPITKDELWTINSDLIQLMDNPRSYPEQHQLDFCEALLLNTYASSVGPGASPAGGWLAIGRLHHAALLVGLPKHHDETLQLSHVLNISPILCVHPVPRPAFVTEEALAKMYDAELAGTPLSEFPEESGTCEWAYVHYTADWWAAQLQVGHIMDPTTPAASLRERLDAAHSVYDEFNATLPPHLQLHEPSQQEPPWVFAQACAMLITTAHAVIDLYRPYFLEEAVALRRALHAAESLINTAQALTAFLMFRWIDAQSAQLWEFGGKVFNGGLTMAYALLQGTPEWGSDSGFETSPASESGAGTWRSQQQTALETAIGALRACANQKTHCSELSRKSLKVLEILRTVILQRQAGKEPTHDPYSQIISVLNQDNTEELEDWVKWDGIFQELFTGYNDILQGIA</sequence>
<dbReference type="InParanoid" id="K1VJV0"/>